<dbReference type="GO" id="GO:0004749">
    <property type="term" value="F:ribose phosphate diphosphokinase activity"/>
    <property type="evidence" value="ECO:0007669"/>
    <property type="project" value="UniProtKB-EC"/>
</dbReference>
<evidence type="ECO:0000313" key="6">
    <source>
        <dbReference type="Proteomes" id="UP000008315"/>
    </source>
</evidence>
<dbReference type="SUPFAM" id="SSF53271">
    <property type="entry name" value="PRTase-like"/>
    <property type="match status" value="2"/>
</dbReference>
<dbReference type="SMART" id="SM01400">
    <property type="entry name" value="Pribosyltran_N"/>
    <property type="match status" value="1"/>
</dbReference>
<keyword evidence="1 2" id="KW-0545">Nucleotide biosynthesis</keyword>
<comment type="similarity">
    <text evidence="2">Belongs to the ribose-phosphate pyrophosphokinase family.</text>
</comment>
<dbReference type="HOGENOM" id="CLU_033546_2_2_6"/>
<dbReference type="EC" id="2.7.6.1" evidence="5"/>
<dbReference type="Proteomes" id="UP000008315">
    <property type="component" value="Chromosome"/>
</dbReference>
<dbReference type="InterPro" id="IPR000836">
    <property type="entry name" value="PRTase_dom"/>
</dbReference>
<dbReference type="PATRIC" id="fig|271065.3.peg.3224"/>
<dbReference type="KEGG" id="mah:MEALZ_3129"/>
<keyword evidence="6" id="KW-1185">Reference proteome</keyword>
<dbReference type="GO" id="GO:0002189">
    <property type="term" value="C:ribose phosphate diphosphokinase complex"/>
    <property type="evidence" value="ECO:0007669"/>
    <property type="project" value="TreeGrafter"/>
</dbReference>
<keyword evidence="5" id="KW-0808">Transferase</keyword>
<dbReference type="InterPro" id="IPR029099">
    <property type="entry name" value="Pribosyltran_N"/>
</dbReference>
<dbReference type="CDD" id="cd06223">
    <property type="entry name" value="PRTases_typeI"/>
    <property type="match status" value="1"/>
</dbReference>
<feature type="domain" description="Phosphoribosyltransferase" evidence="3">
    <location>
        <begin position="155"/>
        <end position="245"/>
    </location>
</feature>
<feature type="domain" description="Ribose-phosphate pyrophosphokinase N-terminal" evidence="4">
    <location>
        <begin position="12"/>
        <end position="112"/>
    </location>
</feature>
<dbReference type="EMBL" id="FO082060">
    <property type="protein sequence ID" value="CCE24794.1"/>
    <property type="molecule type" value="Genomic_DNA"/>
</dbReference>
<protein>
    <submittedName>
        <fullName evidence="5">Ribose-phosphate pyrophosphokinase</fullName>
        <ecNumber evidence="5">2.7.6.1</ecNumber>
    </submittedName>
</protein>
<sequence>MLVLAFPDYCAQAERLACRLDAPFELIELHRFPDGESLVRLPAVLPDHVVVCRSLDRPNDKLVELILFARTARELGAKRVTLVTPYLCYMRQDIANRPGEAVSQRIVGRLLADLFDDVLTVDPHLHRISHLHQAIPLANAVCLSAAGAIGDYLSSQFDDAILLGPDSESEQWVSGIAAQIGFDYAVADKIRRGDREVEITLPDKAFKDKLVVIIDDMASTGRTLARTIGLLQNAGARAVYAAITHPLFCGDAEAHIRAAGVKEIWSTDSIEHPTSCIKLDALLSEAVRSIL</sequence>
<dbReference type="Pfam" id="PF00156">
    <property type="entry name" value="Pribosyltran"/>
    <property type="match status" value="1"/>
</dbReference>
<name>G4T352_META2</name>
<dbReference type="Pfam" id="PF13793">
    <property type="entry name" value="Pribosyltran_N"/>
    <property type="match status" value="1"/>
</dbReference>
<dbReference type="PANTHER" id="PTHR10210:SF41">
    <property type="entry name" value="RIBOSE-PHOSPHATE PYROPHOSPHOKINASE 1, CHLOROPLASTIC"/>
    <property type="match status" value="1"/>
</dbReference>
<evidence type="ECO:0000313" key="5">
    <source>
        <dbReference type="EMBL" id="CCE24794.1"/>
    </source>
</evidence>
<dbReference type="InterPro" id="IPR005946">
    <property type="entry name" value="Rib-P_diPkinase"/>
</dbReference>
<evidence type="ECO:0000256" key="1">
    <source>
        <dbReference type="ARBA" id="ARBA00022727"/>
    </source>
</evidence>
<evidence type="ECO:0000256" key="2">
    <source>
        <dbReference type="RuleBase" id="RU004324"/>
    </source>
</evidence>
<dbReference type="GO" id="GO:0000287">
    <property type="term" value="F:magnesium ion binding"/>
    <property type="evidence" value="ECO:0007669"/>
    <property type="project" value="InterPro"/>
</dbReference>
<dbReference type="RefSeq" id="WP_014149554.1">
    <property type="nucleotide sequence ID" value="NC_016112.1"/>
</dbReference>
<evidence type="ECO:0000259" key="4">
    <source>
        <dbReference type="Pfam" id="PF13793"/>
    </source>
</evidence>
<accession>G4T352</accession>
<dbReference type="GO" id="GO:0005737">
    <property type="term" value="C:cytoplasm"/>
    <property type="evidence" value="ECO:0007669"/>
    <property type="project" value="TreeGrafter"/>
</dbReference>
<dbReference type="NCBIfam" id="NF005537">
    <property type="entry name" value="PRK07199.1"/>
    <property type="match status" value="1"/>
</dbReference>
<dbReference type="AlphaFoldDB" id="G4T352"/>
<dbReference type="PANTHER" id="PTHR10210">
    <property type="entry name" value="RIBOSE-PHOSPHATE DIPHOSPHOKINASE FAMILY MEMBER"/>
    <property type="match status" value="1"/>
</dbReference>
<dbReference type="GO" id="GO:0006164">
    <property type="term" value="P:purine nucleotide biosynthetic process"/>
    <property type="evidence" value="ECO:0007669"/>
    <property type="project" value="TreeGrafter"/>
</dbReference>
<gene>
    <name evidence="5" type="ordered locus">MEALZ_3129</name>
</gene>
<dbReference type="InterPro" id="IPR029057">
    <property type="entry name" value="PRTase-like"/>
</dbReference>
<evidence type="ECO:0000259" key="3">
    <source>
        <dbReference type="Pfam" id="PF00156"/>
    </source>
</evidence>
<reference evidence="6" key="1">
    <citation type="journal article" date="2012" name="J. Bacteriol.">
        <title>Genome sequence of the haloalkaliphilic methanotrophic bacterium Methylomicrobium alcaliphilum 20Z.</title>
        <authorList>
            <person name="Vuilleumier S."/>
            <person name="Khmelenina V.N."/>
            <person name="Bringel F."/>
            <person name="Reshetnikov A.S."/>
            <person name="Lajus A."/>
            <person name="Mangenot S."/>
            <person name="Rouy Z."/>
            <person name="Op den Camp H.J."/>
            <person name="Jetten M.S."/>
            <person name="Dispirito A.A."/>
            <person name="Dunfield P."/>
            <person name="Klotz M.G."/>
            <person name="Semrau J.D."/>
            <person name="Stein L.Y."/>
            <person name="Barbe V."/>
            <person name="Medigue C."/>
            <person name="Trotsenko Y.A."/>
            <person name="Kalyuzhnaya M.G."/>
        </authorList>
    </citation>
    <scope>NUCLEOTIDE SEQUENCE [LARGE SCALE GENOMIC DNA]</scope>
    <source>
        <strain evidence="6">DSM 19304 / NCIMB 14124 / VKM B-2133 / 20Z</strain>
    </source>
</reference>
<dbReference type="Gene3D" id="3.40.50.2020">
    <property type="match status" value="2"/>
</dbReference>
<dbReference type="GO" id="GO:0006015">
    <property type="term" value="P:5-phosphoribose 1-diphosphate biosynthetic process"/>
    <property type="evidence" value="ECO:0007669"/>
    <property type="project" value="TreeGrafter"/>
</dbReference>
<dbReference type="STRING" id="1091494.MEALZ_3129"/>
<organism evidence="5 6">
    <name type="scientific">Methylotuvimicrobium alcaliphilum (strain DSM 19304 / NCIMB 14124 / VKM B-2133 / 20Z)</name>
    <name type="common">Methylomicrobium alcaliphilum</name>
    <dbReference type="NCBI Taxonomy" id="1091494"/>
    <lineage>
        <taxon>Bacteria</taxon>
        <taxon>Pseudomonadati</taxon>
        <taxon>Pseudomonadota</taxon>
        <taxon>Gammaproteobacteria</taxon>
        <taxon>Methylococcales</taxon>
        <taxon>Methylococcaceae</taxon>
        <taxon>Methylotuvimicrobium</taxon>
    </lineage>
</organism>
<dbReference type="NCBIfam" id="TIGR01251">
    <property type="entry name" value="ribP_PPkin"/>
    <property type="match status" value="1"/>
</dbReference>
<proteinExistence type="inferred from homology"/>